<dbReference type="Pfam" id="PF02049">
    <property type="entry name" value="FliE"/>
    <property type="match status" value="1"/>
</dbReference>
<dbReference type="HAMAP" id="MF_00724">
    <property type="entry name" value="FliE"/>
    <property type="match status" value="1"/>
</dbReference>
<evidence type="ECO:0000256" key="4">
    <source>
        <dbReference type="HAMAP-Rule" id="MF_00724"/>
    </source>
</evidence>
<evidence type="ECO:0000313" key="7">
    <source>
        <dbReference type="Proteomes" id="UP000053380"/>
    </source>
</evidence>
<dbReference type="RefSeq" id="WP_037282384.1">
    <property type="nucleotide sequence ID" value="NZ_KK073875.1"/>
</dbReference>
<comment type="similarity">
    <text evidence="2 4">Belongs to the FliE family.</text>
</comment>
<evidence type="ECO:0000256" key="5">
    <source>
        <dbReference type="NCBIfam" id="TIGR00205"/>
    </source>
</evidence>
<proteinExistence type="inferred from homology"/>
<accession>A0A010ZWU7</accession>
<dbReference type="GO" id="GO:0071973">
    <property type="term" value="P:bacterial-type flagellum-dependent cell motility"/>
    <property type="evidence" value="ECO:0007669"/>
    <property type="project" value="InterPro"/>
</dbReference>
<gene>
    <name evidence="4" type="primary">fliE</name>
    <name evidence="6" type="ORF">SacsacDRAFT_0104</name>
</gene>
<dbReference type="PRINTS" id="PR01006">
    <property type="entry name" value="FLGHOOKFLIE"/>
</dbReference>
<keyword evidence="6" id="KW-0969">Cilium</keyword>
<dbReference type="InterPro" id="IPR001624">
    <property type="entry name" value="FliE"/>
</dbReference>
<sequence length="103" mass="11434">MIQNHMFNPVQLANRAVSSTQETASTTPHEAMQGFGQYLQDALQGVSDMEKTADQTGKQFMLGQASVDQVMITSEQALLGLQLTSQVRNKVIEAYQEIMRTQL</sequence>
<comment type="caution">
    <text evidence="6">The sequence shown here is derived from an EMBL/GenBank/DDBJ whole genome shotgun (WGS) entry which is preliminary data.</text>
</comment>
<dbReference type="Proteomes" id="UP000053380">
    <property type="component" value="Unassembled WGS sequence"/>
</dbReference>
<dbReference type="AlphaFoldDB" id="A0A010ZWU7"/>
<dbReference type="PANTHER" id="PTHR34653">
    <property type="match status" value="1"/>
</dbReference>
<dbReference type="EMBL" id="JFBU01000001">
    <property type="protein sequence ID" value="EXG83139.1"/>
    <property type="molecule type" value="Genomic_DNA"/>
</dbReference>
<keyword evidence="6" id="KW-0966">Cell projection</keyword>
<evidence type="ECO:0000256" key="2">
    <source>
        <dbReference type="ARBA" id="ARBA00009272"/>
    </source>
</evidence>
<reference evidence="6 7" key="1">
    <citation type="submission" date="2013-07" db="EMBL/GenBank/DDBJ databases">
        <authorList>
            <consortium name="DOE Joint Genome Institute"/>
            <person name="Anderson I."/>
            <person name="Huntemann M."/>
            <person name="Han J."/>
            <person name="Chen A."/>
            <person name="Kyrpides N."/>
            <person name="Mavromatis K."/>
            <person name="Markowitz V."/>
            <person name="Palaniappan K."/>
            <person name="Ivanova N."/>
            <person name="Schaumberg A."/>
            <person name="Pati A."/>
            <person name="Liolios K."/>
            <person name="Nordberg H.P."/>
            <person name="Cantor M.N."/>
            <person name="Hua S.X."/>
            <person name="Woyke T."/>
        </authorList>
    </citation>
    <scope>NUCLEOTIDE SEQUENCE [LARGE SCALE GENOMIC DNA]</scope>
    <source>
        <strain evidence="6 7">DSM 19268</strain>
    </source>
</reference>
<dbReference type="HOGENOM" id="CLU_147249_3_0_9"/>
<dbReference type="GO" id="GO:0009425">
    <property type="term" value="C:bacterial-type flagellum basal body"/>
    <property type="evidence" value="ECO:0007669"/>
    <property type="project" value="UniProtKB-SubCell"/>
</dbReference>
<keyword evidence="6" id="KW-0282">Flagellum</keyword>
<evidence type="ECO:0000256" key="1">
    <source>
        <dbReference type="ARBA" id="ARBA00004117"/>
    </source>
</evidence>
<keyword evidence="3 4" id="KW-0975">Bacterial flagellum</keyword>
<dbReference type="PATRIC" id="fig|915437.3.peg.105"/>
<dbReference type="GO" id="GO:0005198">
    <property type="term" value="F:structural molecule activity"/>
    <property type="evidence" value="ECO:0007669"/>
    <property type="project" value="UniProtKB-UniRule"/>
</dbReference>
<evidence type="ECO:0000256" key="3">
    <source>
        <dbReference type="ARBA" id="ARBA00023143"/>
    </source>
</evidence>
<dbReference type="OrthoDB" id="9812413at2"/>
<dbReference type="GO" id="GO:0003774">
    <property type="term" value="F:cytoskeletal motor activity"/>
    <property type="evidence" value="ECO:0007669"/>
    <property type="project" value="InterPro"/>
</dbReference>
<keyword evidence="7" id="KW-1185">Reference proteome</keyword>
<evidence type="ECO:0000313" key="6">
    <source>
        <dbReference type="EMBL" id="EXG83139.1"/>
    </source>
</evidence>
<dbReference type="NCBIfam" id="TIGR00205">
    <property type="entry name" value="fliE"/>
    <property type="match status" value="1"/>
</dbReference>
<comment type="subcellular location">
    <subcellularLocation>
        <location evidence="1 4">Bacterial flagellum basal body</location>
    </subcellularLocation>
</comment>
<name>A0A010ZWU7_9BACL</name>
<protein>
    <recommendedName>
        <fullName evidence="4 5">Flagellar hook-basal body complex protein FliE</fullName>
    </recommendedName>
</protein>
<organism evidence="6 7">
    <name type="scientific">Saccharibacillus sacchari DSM 19268</name>
    <dbReference type="NCBI Taxonomy" id="915437"/>
    <lineage>
        <taxon>Bacteria</taxon>
        <taxon>Bacillati</taxon>
        <taxon>Bacillota</taxon>
        <taxon>Bacilli</taxon>
        <taxon>Bacillales</taxon>
        <taxon>Paenibacillaceae</taxon>
        <taxon>Saccharibacillus</taxon>
    </lineage>
</organism>
<dbReference type="PANTHER" id="PTHR34653:SF1">
    <property type="entry name" value="FLAGELLAR HOOK-BASAL BODY COMPLEX PROTEIN FLIE"/>
    <property type="match status" value="1"/>
</dbReference>